<evidence type="ECO:0000313" key="2">
    <source>
        <dbReference type="Proteomes" id="UP001279734"/>
    </source>
</evidence>
<dbReference type="EMBL" id="BSYO01000011">
    <property type="protein sequence ID" value="GMH11671.1"/>
    <property type="molecule type" value="Genomic_DNA"/>
</dbReference>
<sequence length="290" mass="31789">MLACWLGEKFRILEIHLSVYVQMCGSLNECKGHPWAVYVDFKLWLDSEGLMMSDDAAVWVLVVVKLLHLNLMQFLVGSGSFMLMLECSQVSGAVKVDGAYFDRLLVLAVSFFWTSWNTVAHGMDDLLPVVVLNCLCFCLLNHLKAAESGMGLLLERLLAPFCGAVKNGFVLLLRLLVCSCFQNLLYCIYGLLLVVVRRVCLAKSASLVWCWGWLCGISAPIADVDELVDSADPVAVAADGSWSAVDALLAGMVLSALVVEVGAAVTDELFGLAELLWMLNMVWRLAVAEE</sequence>
<dbReference type="Proteomes" id="UP001279734">
    <property type="component" value="Unassembled WGS sequence"/>
</dbReference>
<organism evidence="1 2">
    <name type="scientific">Nepenthes gracilis</name>
    <name type="common">Slender pitcher plant</name>
    <dbReference type="NCBI Taxonomy" id="150966"/>
    <lineage>
        <taxon>Eukaryota</taxon>
        <taxon>Viridiplantae</taxon>
        <taxon>Streptophyta</taxon>
        <taxon>Embryophyta</taxon>
        <taxon>Tracheophyta</taxon>
        <taxon>Spermatophyta</taxon>
        <taxon>Magnoliopsida</taxon>
        <taxon>eudicotyledons</taxon>
        <taxon>Gunneridae</taxon>
        <taxon>Pentapetalae</taxon>
        <taxon>Caryophyllales</taxon>
        <taxon>Nepenthaceae</taxon>
        <taxon>Nepenthes</taxon>
    </lineage>
</organism>
<dbReference type="AlphaFoldDB" id="A0AAD3XPF0"/>
<protein>
    <submittedName>
        <fullName evidence="1">Uncharacterized protein</fullName>
    </submittedName>
</protein>
<accession>A0AAD3XPF0</accession>
<proteinExistence type="predicted"/>
<gene>
    <name evidence="1" type="ORF">Nepgr_013512</name>
</gene>
<name>A0AAD3XPF0_NEPGR</name>
<comment type="caution">
    <text evidence="1">The sequence shown here is derived from an EMBL/GenBank/DDBJ whole genome shotgun (WGS) entry which is preliminary data.</text>
</comment>
<reference evidence="1" key="1">
    <citation type="submission" date="2023-05" db="EMBL/GenBank/DDBJ databases">
        <title>Nepenthes gracilis genome sequencing.</title>
        <authorList>
            <person name="Fukushima K."/>
        </authorList>
    </citation>
    <scope>NUCLEOTIDE SEQUENCE</scope>
    <source>
        <strain evidence="1">SING2019-196</strain>
    </source>
</reference>
<evidence type="ECO:0000313" key="1">
    <source>
        <dbReference type="EMBL" id="GMH11671.1"/>
    </source>
</evidence>
<keyword evidence="2" id="KW-1185">Reference proteome</keyword>